<evidence type="ECO:0000313" key="2">
    <source>
        <dbReference type="EMBL" id="GFR28660.1"/>
    </source>
</evidence>
<gene>
    <name evidence="2" type="ORF">TNCT_598441</name>
</gene>
<dbReference type="OrthoDB" id="7694786at2759"/>
<sequence length="118" mass="13460">MFQGETKVTSFNHCMEFRSKAYFLLGKTFWKLLPVLLPASLMKLFLPVFKVIQVMGVTIRQKSKDYANTVDNARILRVEKTAEATCKEARALHRALKTAENENFEETEGLLYTPGIAD</sequence>
<comment type="caution">
    <text evidence="2">The sequence shown here is derived from an EMBL/GenBank/DDBJ whole genome shotgun (WGS) entry which is preliminary data.</text>
</comment>
<protein>
    <submittedName>
        <fullName evidence="2">Uncharacterized protein</fullName>
    </submittedName>
</protein>
<name>A0A8X6M0E7_TRICU</name>
<keyword evidence="1" id="KW-0812">Transmembrane</keyword>
<reference evidence="2" key="1">
    <citation type="submission" date="2020-07" db="EMBL/GenBank/DDBJ databases">
        <title>Multicomponent nature underlies the extraordinary mechanical properties of spider dragline silk.</title>
        <authorList>
            <person name="Kono N."/>
            <person name="Nakamura H."/>
            <person name="Mori M."/>
            <person name="Yoshida Y."/>
            <person name="Ohtoshi R."/>
            <person name="Malay A.D."/>
            <person name="Moran D.A.P."/>
            <person name="Tomita M."/>
            <person name="Numata K."/>
            <person name="Arakawa K."/>
        </authorList>
    </citation>
    <scope>NUCLEOTIDE SEQUENCE</scope>
</reference>
<dbReference type="AlphaFoldDB" id="A0A8X6M0E7"/>
<evidence type="ECO:0000256" key="1">
    <source>
        <dbReference type="SAM" id="Phobius"/>
    </source>
</evidence>
<dbReference type="EMBL" id="BMAO01028982">
    <property type="protein sequence ID" value="GFR28660.1"/>
    <property type="molecule type" value="Genomic_DNA"/>
</dbReference>
<proteinExistence type="predicted"/>
<dbReference type="Proteomes" id="UP000887116">
    <property type="component" value="Unassembled WGS sequence"/>
</dbReference>
<organism evidence="2 3">
    <name type="scientific">Trichonephila clavata</name>
    <name type="common">Joro spider</name>
    <name type="synonym">Nephila clavata</name>
    <dbReference type="NCBI Taxonomy" id="2740835"/>
    <lineage>
        <taxon>Eukaryota</taxon>
        <taxon>Metazoa</taxon>
        <taxon>Ecdysozoa</taxon>
        <taxon>Arthropoda</taxon>
        <taxon>Chelicerata</taxon>
        <taxon>Arachnida</taxon>
        <taxon>Araneae</taxon>
        <taxon>Araneomorphae</taxon>
        <taxon>Entelegynae</taxon>
        <taxon>Araneoidea</taxon>
        <taxon>Nephilidae</taxon>
        <taxon>Trichonephila</taxon>
    </lineage>
</organism>
<keyword evidence="1" id="KW-1133">Transmembrane helix</keyword>
<accession>A0A8X6M0E7</accession>
<evidence type="ECO:0000313" key="3">
    <source>
        <dbReference type="Proteomes" id="UP000887116"/>
    </source>
</evidence>
<keyword evidence="3" id="KW-1185">Reference proteome</keyword>
<feature type="transmembrane region" description="Helical" evidence="1">
    <location>
        <begin position="32"/>
        <end position="52"/>
    </location>
</feature>
<keyword evidence="1" id="KW-0472">Membrane</keyword>